<dbReference type="AlphaFoldDB" id="A0A401UCI7"/>
<protein>
    <submittedName>
        <fullName evidence="2">Uncharacterized protein</fullName>
    </submittedName>
</protein>
<accession>A0A401UCI7</accession>
<feature type="transmembrane region" description="Helical" evidence="1">
    <location>
        <begin position="126"/>
        <end position="145"/>
    </location>
</feature>
<feature type="transmembrane region" description="Helical" evidence="1">
    <location>
        <begin position="151"/>
        <end position="169"/>
    </location>
</feature>
<dbReference type="RefSeq" id="WP_127123265.1">
    <property type="nucleotide sequence ID" value="NZ_BHXQ01000005.1"/>
</dbReference>
<dbReference type="EMBL" id="BHXQ01000005">
    <property type="protein sequence ID" value="GCC52608.1"/>
    <property type="molecule type" value="Genomic_DNA"/>
</dbReference>
<keyword evidence="1" id="KW-1133">Transmembrane helix</keyword>
<evidence type="ECO:0000256" key="1">
    <source>
        <dbReference type="SAM" id="Phobius"/>
    </source>
</evidence>
<sequence>MTREETLEICKTCSNRKLNVHTGLVCSLTDKFGDFVDKCKDYTVDHAEFANQRERIKESKLAEFGRKKTMKVFLGMIVISLIVILFSHMTFKPLNFKEIFKETFRLGLQIGIFYAIYSGKKWAKTVFTVLCVIGVITGFIGMIYILKVSMLGLILIPLIWAYAYAIYFFNADEDFLNFFEYQKKYN</sequence>
<gene>
    <name evidence="2" type="ORF">SanaruYs_28450</name>
</gene>
<dbReference type="Proteomes" id="UP000288227">
    <property type="component" value="Unassembled WGS sequence"/>
</dbReference>
<reference evidence="2 3" key="1">
    <citation type="submission" date="2018-11" db="EMBL/GenBank/DDBJ databases">
        <title>Chryseotalea sanarue gen. nov., sp., nov., a member of the family Cytophagaceae, isolated from a brackish lake in Hamamatsu Japan.</title>
        <authorList>
            <person name="Maejima Y."/>
            <person name="Iino T."/>
            <person name="Muraguchi Y."/>
            <person name="Fukuda K."/>
            <person name="Ohkuma M."/>
            <person name="Moriuchi R."/>
            <person name="Dohra H."/>
            <person name="Kimbara K."/>
            <person name="Shintani M."/>
        </authorList>
    </citation>
    <scope>NUCLEOTIDE SEQUENCE [LARGE SCALE GENOMIC DNA]</scope>
    <source>
        <strain evidence="2 3">Ys</strain>
    </source>
</reference>
<organism evidence="2 3">
    <name type="scientific">Chryseotalea sanaruensis</name>
    <dbReference type="NCBI Taxonomy" id="2482724"/>
    <lineage>
        <taxon>Bacteria</taxon>
        <taxon>Pseudomonadati</taxon>
        <taxon>Bacteroidota</taxon>
        <taxon>Cytophagia</taxon>
        <taxon>Cytophagales</taxon>
        <taxon>Chryseotaleaceae</taxon>
        <taxon>Chryseotalea</taxon>
    </lineage>
</organism>
<evidence type="ECO:0000313" key="2">
    <source>
        <dbReference type="EMBL" id="GCC52608.1"/>
    </source>
</evidence>
<keyword evidence="1" id="KW-0472">Membrane</keyword>
<name>A0A401UCI7_9BACT</name>
<proteinExistence type="predicted"/>
<dbReference type="OrthoDB" id="762068at2"/>
<feature type="transmembrane region" description="Helical" evidence="1">
    <location>
        <begin position="72"/>
        <end position="91"/>
    </location>
</feature>
<comment type="caution">
    <text evidence="2">The sequence shown here is derived from an EMBL/GenBank/DDBJ whole genome shotgun (WGS) entry which is preliminary data.</text>
</comment>
<keyword evidence="3" id="KW-1185">Reference proteome</keyword>
<keyword evidence="1" id="KW-0812">Transmembrane</keyword>
<evidence type="ECO:0000313" key="3">
    <source>
        <dbReference type="Proteomes" id="UP000288227"/>
    </source>
</evidence>